<gene>
    <name evidence="1" type="ORF">J07HQW2_00856</name>
</gene>
<evidence type="ECO:0000313" key="2">
    <source>
        <dbReference type="Proteomes" id="UP000030710"/>
    </source>
</evidence>
<reference evidence="1 2" key="1">
    <citation type="journal article" date="2013" name="PLoS ONE">
        <title>Assembly-driven community genomics of a hypersaline microbial ecosystem.</title>
        <authorList>
            <person name="Podell S."/>
            <person name="Ugalde J.A."/>
            <person name="Narasingarao P."/>
            <person name="Banfield J.F."/>
            <person name="Heidelberg K.B."/>
            <person name="Allen E.E."/>
        </authorList>
    </citation>
    <scope>NUCLEOTIDE SEQUENCE [LARGE SCALE GENOMIC DNA]</scope>
    <source>
        <strain evidence="2">J07HQW2</strain>
    </source>
</reference>
<dbReference type="HOGENOM" id="CLU_3408351_0_0_2"/>
<dbReference type="Proteomes" id="UP000030710">
    <property type="component" value="Unassembled WGS sequence"/>
</dbReference>
<proteinExistence type="predicted"/>
<dbReference type="EMBL" id="KE356561">
    <property type="protein sequence ID" value="ERG94422.1"/>
    <property type="molecule type" value="Genomic_DNA"/>
</dbReference>
<dbReference type="AlphaFoldDB" id="U1PL61"/>
<sequence length="29" mass="3129">MAHDEFGKRSSAATVDSAIIEIVAENPRL</sequence>
<accession>U1PL61</accession>
<evidence type="ECO:0000313" key="1">
    <source>
        <dbReference type="EMBL" id="ERG94422.1"/>
    </source>
</evidence>
<organism evidence="1 2">
    <name type="scientific">Haloquadratum walsbyi J07HQW2</name>
    <dbReference type="NCBI Taxonomy" id="1238425"/>
    <lineage>
        <taxon>Archaea</taxon>
        <taxon>Methanobacteriati</taxon>
        <taxon>Methanobacteriota</taxon>
        <taxon>Stenosarchaea group</taxon>
        <taxon>Halobacteria</taxon>
        <taxon>Halobacteriales</taxon>
        <taxon>Haloferacaceae</taxon>
        <taxon>Haloquadratum</taxon>
    </lineage>
</organism>
<name>U1PL61_9EURY</name>
<protein>
    <submittedName>
        <fullName evidence="1">Uncharacterized protein</fullName>
    </submittedName>
</protein>